<reference evidence="2" key="1">
    <citation type="journal article" date="2019" name="Int. J. Syst. Evol. Microbiol.">
        <title>The Global Catalogue of Microorganisms (GCM) 10K type strain sequencing project: providing services to taxonomists for standard genome sequencing and annotation.</title>
        <authorList>
            <consortium name="The Broad Institute Genomics Platform"/>
            <consortium name="The Broad Institute Genome Sequencing Center for Infectious Disease"/>
            <person name="Wu L."/>
            <person name="Ma J."/>
        </authorList>
    </citation>
    <scope>NUCLEOTIDE SEQUENCE [LARGE SCALE GENOMIC DNA]</scope>
    <source>
        <strain evidence="2">CGMCC 4.7177</strain>
    </source>
</reference>
<dbReference type="InterPro" id="IPR052927">
    <property type="entry name" value="DCC_oxidoreductase"/>
</dbReference>
<dbReference type="PANTHER" id="PTHR33639">
    <property type="entry name" value="THIOL-DISULFIDE OXIDOREDUCTASE DCC"/>
    <property type="match status" value="1"/>
</dbReference>
<name>A0ABW4SJH0_9BACL</name>
<dbReference type="Proteomes" id="UP001597218">
    <property type="component" value="Unassembled WGS sequence"/>
</dbReference>
<keyword evidence="2" id="KW-1185">Reference proteome</keyword>
<comment type="caution">
    <text evidence="1">The sequence shown here is derived from an EMBL/GenBank/DDBJ whole genome shotgun (WGS) entry which is preliminary data.</text>
</comment>
<evidence type="ECO:0000313" key="1">
    <source>
        <dbReference type="EMBL" id="MFD1929702.1"/>
    </source>
</evidence>
<dbReference type="EMBL" id="JBHUGI010000037">
    <property type="protein sequence ID" value="MFD1929702.1"/>
    <property type="molecule type" value="Genomic_DNA"/>
</dbReference>
<organism evidence="1 2">
    <name type="scientific">Sporosarcina siberiensis</name>
    <dbReference type="NCBI Taxonomy" id="1365606"/>
    <lineage>
        <taxon>Bacteria</taxon>
        <taxon>Bacillati</taxon>
        <taxon>Bacillota</taxon>
        <taxon>Bacilli</taxon>
        <taxon>Bacillales</taxon>
        <taxon>Caryophanaceae</taxon>
        <taxon>Sporosarcina</taxon>
    </lineage>
</organism>
<dbReference type="RefSeq" id="WP_381540077.1">
    <property type="nucleotide sequence ID" value="NZ_JBHUGI010000037.1"/>
</dbReference>
<accession>A0ABW4SJH0</accession>
<sequence>MKRLVLFDGDCNFCDSSVQFIIKRDPVAHFQFTSLQSDVGIKTVKEYSIPSDVDSLLLIENGKAFTKSSAALRIAKKLDGLWHLLFILILVPRPIRDFFYDYFASNRYKWFGKKDDSCALPTPEVRERFL</sequence>
<protein>
    <submittedName>
        <fullName evidence="1">Thiol-disulfide oxidoreductase DCC family protein</fullName>
    </submittedName>
</protein>
<proteinExistence type="predicted"/>
<dbReference type="Pfam" id="PF04134">
    <property type="entry name" value="DCC1-like"/>
    <property type="match status" value="1"/>
</dbReference>
<gene>
    <name evidence="1" type="ORF">ACFSFY_16810</name>
</gene>
<dbReference type="InterPro" id="IPR007263">
    <property type="entry name" value="DCC1-like"/>
</dbReference>
<evidence type="ECO:0000313" key="2">
    <source>
        <dbReference type="Proteomes" id="UP001597218"/>
    </source>
</evidence>
<dbReference type="PANTHER" id="PTHR33639:SF2">
    <property type="entry name" value="DUF393 DOMAIN-CONTAINING PROTEIN"/>
    <property type="match status" value="1"/>
</dbReference>